<evidence type="ECO:0000313" key="1">
    <source>
        <dbReference type="EMBL" id="GBR74042.1"/>
    </source>
</evidence>
<name>A0A388TBB4_TERA1</name>
<keyword evidence="2" id="KW-1185">Reference proteome</keyword>
<reference evidence="1 2" key="1">
    <citation type="journal article" date="2019" name="ISME J.">
        <title>Genome analyses of uncultured TG2/ZB3 bacteria in 'Margulisbacteria' specifically attached to ectosymbiotic spirochetes of protists in the termite gut.</title>
        <authorList>
            <person name="Utami Y.D."/>
            <person name="Kuwahara H."/>
            <person name="Igai K."/>
            <person name="Murakami T."/>
            <person name="Sugaya K."/>
            <person name="Morikawa T."/>
            <person name="Nagura Y."/>
            <person name="Yuki M."/>
            <person name="Deevong P."/>
            <person name="Inoue T."/>
            <person name="Kihara K."/>
            <person name="Lo N."/>
            <person name="Yamada A."/>
            <person name="Ohkuma M."/>
            <person name="Hongoh Y."/>
        </authorList>
    </citation>
    <scope>NUCLEOTIDE SEQUENCE [LARGE SCALE GENOMIC DNA]</scope>
    <source>
        <strain evidence="1">NkOx7-01</strain>
    </source>
</reference>
<dbReference type="AlphaFoldDB" id="A0A388TBB4"/>
<accession>A0A388TBB4</accession>
<proteinExistence type="predicted"/>
<dbReference type="EMBL" id="BGZN01000027">
    <property type="protein sequence ID" value="GBR74042.1"/>
    <property type="molecule type" value="Genomic_DNA"/>
</dbReference>
<evidence type="ECO:0000313" key="2">
    <source>
        <dbReference type="Proteomes" id="UP000269352"/>
    </source>
</evidence>
<sequence>MIKIEVTGLDKAIKDLNKIVEDLKDIDGKKLTVDIKDGETEDEAINRVVDEKLNKILG</sequence>
<comment type="caution">
    <text evidence="1">The sequence shown here is derived from an EMBL/GenBank/DDBJ whole genome shotgun (WGS) entry which is preliminary data.</text>
</comment>
<gene>
    <name evidence="1" type="ORF">NO1_1279</name>
</gene>
<dbReference type="Proteomes" id="UP000269352">
    <property type="component" value="Unassembled WGS sequence"/>
</dbReference>
<organism evidence="1 2">
    <name type="scientific">Termititenax aidoneus</name>
    <dbReference type="NCBI Taxonomy" id="2218524"/>
    <lineage>
        <taxon>Bacteria</taxon>
        <taxon>Bacillati</taxon>
        <taxon>Candidatus Margulisiibacteriota</taxon>
        <taxon>Candidatus Termititenacia</taxon>
        <taxon>Candidatus Termititenacales</taxon>
        <taxon>Candidatus Termititenacaceae</taxon>
        <taxon>Candidatus Termititenax</taxon>
    </lineage>
</organism>
<protein>
    <submittedName>
        <fullName evidence="1">Uncharacterized protein</fullName>
    </submittedName>
</protein>